<dbReference type="PROSITE" id="PS50041">
    <property type="entry name" value="C_TYPE_LECTIN_2"/>
    <property type="match status" value="1"/>
</dbReference>
<dbReference type="SUPFAM" id="SSF56436">
    <property type="entry name" value="C-type lectin-like"/>
    <property type="match status" value="1"/>
</dbReference>
<keyword evidence="1" id="KW-0430">Lectin</keyword>
<dbReference type="AlphaFoldDB" id="A0A8T2M0N9"/>
<sequence>MAAIYSNVKFKNKGVRETGDGESGEGDSNTNDEIIYSEVRIVQSDKTVVVTTPNAADPSHPNRPGSHDPADSSPEAVTPALAKQRLLLCCLCAVLFAAGLIVTVLYVLGKISPEEKFVSEKQHKEMLRNYTDIQKYFAEKVKIIEQLQTENTNLNTTLAEKGKIIDQLQTENTNLNTTLKEKGKIIDQLQTENSNLNTTLKERDDKIKQLEKEKGTCDPKSQNVDEVCCAVGWKYFSGKCYFFSDDKKTWTASRDACLAAGGDLVIISSIEKLDFLKRSKPGPGPDHYWIGLSDAVKEKDWRWLDGTKLNNTPSYWQVPEPDNWKGKNNEYPEGEDCSDMEISSRRFSLWDGFCDVQSAIHKRVCEAKVSK</sequence>
<feature type="coiled-coil region" evidence="2">
    <location>
        <begin position="186"/>
        <end position="213"/>
    </location>
</feature>
<accession>A0A8T2M0N9</accession>
<dbReference type="CDD" id="cd03590">
    <property type="entry name" value="CLECT_DC-SIGN_like"/>
    <property type="match status" value="1"/>
</dbReference>
<keyword evidence="2" id="KW-0175">Coiled coil</keyword>
<dbReference type="InterPro" id="IPR001304">
    <property type="entry name" value="C-type_lectin-like"/>
</dbReference>
<keyword evidence="4" id="KW-0812">Transmembrane</keyword>
<evidence type="ECO:0000256" key="3">
    <source>
        <dbReference type="SAM" id="MobiDB-lite"/>
    </source>
</evidence>
<protein>
    <submittedName>
        <fullName evidence="6">Asialoglycoprotein receptor 2-like isoform X1</fullName>
    </submittedName>
</protein>
<name>A0A8T2M0N9_ASTMX</name>
<evidence type="ECO:0000313" key="7">
    <source>
        <dbReference type="Proteomes" id="UP000752171"/>
    </source>
</evidence>
<dbReference type="Gene3D" id="3.10.100.10">
    <property type="entry name" value="Mannose-Binding Protein A, subunit A"/>
    <property type="match status" value="1"/>
</dbReference>
<evidence type="ECO:0000256" key="1">
    <source>
        <dbReference type="ARBA" id="ARBA00022734"/>
    </source>
</evidence>
<dbReference type="GO" id="GO:0030246">
    <property type="term" value="F:carbohydrate binding"/>
    <property type="evidence" value="ECO:0007669"/>
    <property type="project" value="UniProtKB-KW"/>
</dbReference>
<dbReference type="EMBL" id="JAICCE010000008">
    <property type="protein sequence ID" value="KAG9274581.1"/>
    <property type="molecule type" value="Genomic_DNA"/>
</dbReference>
<evidence type="ECO:0000259" key="5">
    <source>
        <dbReference type="PROSITE" id="PS50041"/>
    </source>
</evidence>
<reference evidence="6 7" key="1">
    <citation type="submission" date="2021-07" db="EMBL/GenBank/DDBJ databases">
        <authorList>
            <person name="Imarazene B."/>
            <person name="Zahm M."/>
            <person name="Klopp C."/>
            <person name="Cabau C."/>
            <person name="Beille S."/>
            <person name="Jouanno E."/>
            <person name="Castinel A."/>
            <person name="Lluch J."/>
            <person name="Gil L."/>
            <person name="Kuchtly C."/>
            <person name="Lopez Roques C."/>
            <person name="Donnadieu C."/>
            <person name="Parrinello H."/>
            <person name="Journot L."/>
            <person name="Du K."/>
            <person name="Schartl M."/>
            <person name="Retaux S."/>
            <person name="Guiguen Y."/>
        </authorList>
    </citation>
    <scope>NUCLEOTIDE SEQUENCE [LARGE SCALE GENOMIC DNA]</scope>
    <source>
        <strain evidence="6">Pach_M1</strain>
        <tissue evidence="6">Testis</tissue>
    </source>
</reference>
<keyword evidence="4" id="KW-1133">Transmembrane helix</keyword>
<dbReference type="SMART" id="SM00034">
    <property type="entry name" value="CLECT"/>
    <property type="match status" value="1"/>
</dbReference>
<evidence type="ECO:0000313" key="6">
    <source>
        <dbReference type="EMBL" id="KAG9274581.1"/>
    </source>
</evidence>
<evidence type="ECO:0000256" key="4">
    <source>
        <dbReference type="SAM" id="Phobius"/>
    </source>
</evidence>
<dbReference type="InterPro" id="IPR050111">
    <property type="entry name" value="C-type_lectin/snaclec_domain"/>
</dbReference>
<dbReference type="InterPro" id="IPR016186">
    <property type="entry name" value="C-type_lectin-like/link_sf"/>
</dbReference>
<comment type="caution">
    <text evidence="6">The sequence shown here is derived from an EMBL/GenBank/DDBJ whole genome shotgun (WGS) entry which is preliminary data.</text>
</comment>
<evidence type="ECO:0000256" key="2">
    <source>
        <dbReference type="SAM" id="Coils"/>
    </source>
</evidence>
<feature type="transmembrane region" description="Helical" evidence="4">
    <location>
        <begin position="86"/>
        <end position="108"/>
    </location>
</feature>
<dbReference type="InterPro" id="IPR016187">
    <property type="entry name" value="CTDL_fold"/>
</dbReference>
<gene>
    <name evidence="6" type="primary">CLEC4E</name>
    <name evidence="6" type="ORF">AMEX_G11514</name>
</gene>
<organism evidence="6 7">
    <name type="scientific">Astyanax mexicanus</name>
    <name type="common">Blind cave fish</name>
    <name type="synonym">Astyanax fasciatus mexicanus</name>
    <dbReference type="NCBI Taxonomy" id="7994"/>
    <lineage>
        <taxon>Eukaryota</taxon>
        <taxon>Metazoa</taxon>
        <taxon>Chordata</taxon>
        <taxon>Craniata</taxon>
        <taxon>Vertebrata</taxon>
        <taxon>Euteleostomi</taxon>
        <taxon>Actinopterygii</taxon>
        <taxon>Neopterygii</taxon>
        <taxon>Teleostei</taxon>
        <taxon>Ostariophysi</taxon>
        <taxon>Characiformes</taxon>
        <taxon>Characoidei</taxon>
        <taxon>Acestrorhamphidae</taxon>
        <taxon>Acestrorhamphinae</taxon>
        <taxon>Astyanax</taxon>
    </lineage>
</organism>
<feature type="region of interest" description="Disordered" evidence="3">
    <location>
        <begin position="52"/>
        <end position="76"/>
    </location>
</feature>
<proteinExistence type="predicted"/>
<dbReference type="PANTHER" id="PTHR22803">
    <property type="entry name" value="MANNOSE, PHOSPHOLIPASE, LECTIN RECEPTOR RELATED"/>
    <property type="match status" value="1"/>
</dbReference>
<keyword evidence="4" id="KW-0472">Membrane</keyword>
<dbReference type="Proteomes" id="UP000752171">
    <property type="component" value="Unassembled WGS sequence"/>
</dbReference>
<feature type="domain" description="C-type lectin" evidence="5">
    <location>
        <begin position="236"/>
        <end position="351"/>
    </location>
</feature>
<keyword evidence="6" id="KW-0675">Receptor</keyword>
<dbReference type="Pfam" id="PF00059">
    <property type="entry name" value="Lectin_C"/>
    <property type="match status" value="1"/>
</dbReference>
<dbReference type="InterPro" id="IPR033989">
    <property type="entry name" value="CD209-like_CTLD"/>
</dbReference>